<name>U7QQ10_9CYAN</name>
<dbReference type="PROSITE" id="PS51782">
    <property type="entry name" value="LYSM"/>
    <property type="match status" value="1"/>
</dbReference>
<dbReference type="Gene3D" id="3.10.350.10">
    <property type="entry name" value="LysM domain"/>
    <property type="match status" value="1"/>
</dbReference>
<keyword evidence="3" id="KW-1185">Reference proteome</keyword>
<dbReference type="Proteomes" id="UP000017127">
    <property type="component" value="Unassembled WGS sequence"/>
</dbReference>
<feature type="domain" description="LysM" evidence="1">
    <location>
        <begin position="8"/>
        <end position="59"/>
    </location>
</feature>
<dbReference type="InterPro" id="IPR018392">
    <property type="entry name" value="LysM"/>
</dbReference>
<evidence type="ECO:0000313" key="2">
    <source>
        <dbReference type="EMBL" id="ERT09367.1"/>
    </source>
</evidence>
<dbReference type="AlphaFoldDB" id="U7QQ10"/>
<proteinExistence type="predicted"/>
<dbReference type="OrthoDB" id="1242806at2"/>
<accession>U7QQ10</accession>
<dbReference type="EMBL" id="AUZM01000004">
    <property type="protein sequence ID" value="ERT09367.1"/>
    <property type="molecule type" value="Genomic_DNA"/>
</dbReference>
<organism evidence="2 3">
    <name type="scientific">Lyngbya aestuarii BL J</name>
    <dbReference type="NCBI Taxonomy" id="1348334"/>
    <lineage>
        <taxon>Bacteria</taxon>
        <taxon>Bacillati</taxon>
        <taxon>Cyanobacteriota</taxon>
        <taxon>Cyanophyceae</taxon>
        <taxon>Oscillatoriophycideae</taxon>
        <taxon>Oscillatoriales</taxon>
        <taxon>Microcoleaceae</taxon>
        <taxon>Lyngbya</taxon>
    </lineage>
</organism>
<evidence type="ECO:0000313" key="3">
    <source>
        <dbReference type="Proteomes" id="UP000017127"/>
    </source>
</evidence>
<dbReference type="Pfam" id="PF01476">
    <property type="entry name" value="LysM"/>
    <property type="match status" value="1"/>
</dbReference>
<sequence>MTKIVFDTSYTVQAGDTLKSIAEKEFRNRDCWREIRQQNGTRFISPDSFELQAGQRVYLPIKIGERLHPTSGYGQGDDFLSPDELSPLSPLLSKVYQAFIRYSPSNLIVDQKILKPLIEHFLQGKGGIYQHEVDSPLSRLVEDSQPFKQVWYQIIPQVQQQLQLQANVHNIDVQALKVSIPHFAFKPGKADLTLFATIGGIQGADLLLKRFTLNTDHDYTLEVFWVIYDDFGVGKDDRYTPSLYAAWNLQHRGEAQAFVNEIILHKTITGTLSFSPEKARVYQSLQH</sequence>
<dbReference type="RefSeq" id="WP_023064594.1">
    <property type="nucleotide sequence ID" value="NZ_AUZM01000004.1"/>
</dbReference>
<reference evidence="2 3" key="1">
    <citation type="journal article" date="2013" name="Front. Microbiol.">
        <title>Comparative genomic analyses of the cyanobacterium, Lyngbya aestuarii BL J, a powerful hydrogen producer.</title>
        <authorList>
            <person name="Kothari A."/>
            <person name="Vaughn M."/>
            <person name="Garcia-Pichel F."/>
        </authorList>
    </citation>
    <scope>NUCLEOTIDE SEQUENCE [LARGE SCALE GENOMIC DNA]</scope>
    <source>
        <strain evidence="2 3">BL J</strain>
    </source>
</reference>
<dbReference type="CDD" id="cd00118">
    <property type="entry name" value="LysM"/>
    <property type="match status" value="1"/>
</dbReference>
<comment type="caution">
    <text evidence="2">The sequence shown here is derived from an EMBL/GenBank/DDBJ whole genome shotgun (WGS) entry which is preliminary data.</text>
</comment>
<protein>
    <submittedName>
        <fullName evidence="2">LysM domain protein</fullName>
    </submittedName>
</protein>
<dbReference type="InterPro" id="IPR036779">
    <property type="entry name" value="LysM_dom_sf"/>
</dbReference>
<gene>
    <name evidence="2" type="ORF">M595_0738</name>
</gene>
<evidence type="ECO:0000259" key="1">
    <source>
        <dbReference type="PROSITE" id="PS51782"/>
    </source>
</evidence>